<keyword evidence="2" id="KW-1185">Reference proteome</keyword>
<proteinExistence type="predicted"/>
<sequence>MGRDPRPVTLATWVRARRRLQASATTLLRRQHWLRAGHAQLSAKVRKWHDPGSLPGRRAERCRLVMQRLPQKTPPRVRAAVLRTWLNGWCAGRRFGARGGRCAFGCRLGDDDVRHYVCCPKLWRFGVSKLGLADPGPPAERTTRALLWQPGDGHDGKAHTTLRHAAGARLNVPRLFAEVLSQLQEPRVAAGSAIHGV</sequence>
<name>A0ABN9UK75_9DINO</name>
<protein>
    <submittedName>
        <fullName evidence="1">Uncharacterized protein</fullName>
    </submittedName>
</protein>
<accession>A0ABN9UK75</accession>
<gene>
    <name evidence="1" type="ORF">PCOR1329_LOCUS49254</name>
</gene>
<comment type="caution">
    <text evidence="1">The sequence shown here is derived from an EMBL/GenBank/DDBJ whole genome shotgun (WGS) entry which is preliminary data.</text>
</comment>
<dbReference type="Proteomes" id="UP001189429">
    <property type="component" value="Unassembled WGS sequence"/>
</dbReference>
<evidence type="ECO:0000313" key="2">
    <source>
        <dbReference type="Proteomes" id="UP001189429"/>
    </source>
</evidence>
<reference evidence="1" key="1">
    <citation type="submission" date="2023-10" db="EMBL/GenBank/DDBJ databases">
        <authorList>
            <person name="Chen Y."/>
            <person name="Shah S."/>
            <person name="Dougan E. K."/>
            <person name="Thang M."/>
            <person name="Chan C."/>
        </authorList>
    </citation>
    <scope>NUCLEOTIDE SEQUENCE [LARGE SCALE GENOMIC DNA]</scope>
</reference>
<evidence type="ECO:0000313" key="1">
    <source>
        <dbReference type="EMBL" id="CAK0860227.1"/>
    </source>
</evidence>
<dbReference type="EMBL" id="CAUYUJ010015957">
    <property type="protein sequence ID" value="CAK0860227.1"/>
    <property type="molecule type" value="Genomic_DNA"/>
</dbReference>
<organism evidence="1 2">
    <name type="scientific">Prorocentrum cordatum</name>
    <dbReference type="NCBI Taxonomy" id="2364126"/>
    <lineage>
        <taxon>Eukaryota</taxon>
        <taxon>Sar</taxon>
        <taxon>Alveolata</taxon>
        <taxon>Dinophyceae</taxon>
        <taxon>Prorocentrales</taxon>
        <taxon>Prorocentraceae</taxon>
        <taxon>Prorocentrum</taxon>
    </lineage>
</organism>